<evidence type="ECO:0000256" key="4">
    <source>
        <dbReference type="ARBA" id="ARBA00022832"/>
    </source>
</evidence>
<keyword evidence="10" id="KW-1185">Reference proteome</keyword>
<dbReference type="InterPro" id="IPR009081">
    <property type="entry name" value="PP-bd_ACP"/>
</dbReference>
<dbReference type="EMBL" id="BOOW01000006">
    <property type="protein sequence ID" value="GII90695.1"/>
    <property type="molecule type" value="Genomic_DNA"/>
</dbReference>
<keyword evidence="3 7" id="KW-0597">Phosphoprotein</keyword>
<keyword evidence="2 7" id="KW-0444">Lipid biosynthesis</keyword>
<comment type="similarity">
    <text evidence="7">Belongs to the acyl carrier protein (ACP) family.</text>
</comment>
<dbReference type="PANTHER" id="PTHR20863:SF76">
    <property type="entry name" value="CARRIER DOMAIN-CONTAINING PROTEIN"/>
    <property type="match status" value="1"/>
</dbReference>
<dbReference type="PROSITE" id="PS50075">
    <property type="entry name" value="CARRIER"/>
    <property type="match status" value="1"/>
</dbReference>
<dbReference type="RefSeq" id="WP_204021261.1">
    <property type="nucleotide sequence ID" value="NZ_BOOW01000006.1"/>
</dbReference>
<dbReference type="SUPFAM" id="SSF47336">
    <property type="entry name" value="ACP-like"/>
    <property type="match status" value="1"/>
</dbReference>
<feature type="domain" description="Carrier" evidence="8">
    <location>
        <begin position="5"/>
        <end position="83"/>
    </location>
</feature>
<evidence type="ECO:0000256" key="1">
    <source>
        <dbReference type="ARBA" id="ARBA00022450"/>
    </source>
</evidence>
<comment type="PTM">
    <text evidence="7">4'-phosphopantetheine is transferred from CoA to a specific serine of apo-ACP by AcpS. This modification is essential for activity because fatty acids are bound in thioester linkage to the sulfhydryl of the prosthetic group.</text>
</comment>
<dbReference type="InterPro" id="IPR003231">
    <property type="entry name" value="ACP"/>
</dbReference>
<comment type="subcellular location">
    <subcellularLocation>
        <location evidence="7">Cytoplasm</location>
    </subcellularLocation>
</comment>
<feature type="modified residue" description="O-(pantetheine 4'-phosphoryl)serine" evidence="7">
    <location>
        <position position="43"/>
    </location>
</feature>
<dbReference type="HAMAP" id="MF_01217">
    <property type="entry name" value="Acyl_carrier"/>
    <property type="match status" value="1"/>
</dbReference>
<organism evidence="9 10">
    <name type="scientific">Sinosporangium siamense</name>
    <dbReference type="NCBI Taxonomy" id="1367973"/>
    <lineage>
        <taxon>Bacteria</taxon>
        <taxon>Bacillati</taxon>
        <taxon>Actinomycetota</taxon>
        <taxon>Actinomycetes</taxon>
        <taxon>Streptosporangiales</taxon>
        <taxon>Streptosporangiaceae</taxon>
        <taxon>Sinosporangium</taxon>
    </lineage>
</organism>
<dbReference type="GO" id="GO:0000035">
    <property type="term" value="F:acyl binding"/>
    <property type="evidence" value="ECO:0007669"/>
    <property type="project" value="TreeGrafter"/>
</dbReference>
<gene>
    <name evidence="7" type="primary">acpP</name>
    <name evidence="9" type="ORF">Ssi02_09260</name>
</gene>
<evidence type="ECO:0000256" key="7">
    <source>
        <dbReference type="HAMAP-Rule" id="MF_01217"/>
    </source>
</evidence>
<evidence type="ECO:0000256" key="6">
    <source>
        <dbReference type="ARBA" id="ARBA00023160"/>
    </source>
</evidence>
<dbReference type="GO" id="GO:0000036">
    <property type="term" value="F:acyl carrier activity"/>
    <property type="evidence" value="ECO:0007669"/>
    <property type="project" value="UniProtKB-UniRule"/>
</dbReference>
<keyword evidence="7" id="KW-0963">Cytoplasm</keyword>
<protein>
    <recommendedName>
        <fullName evidence="7">Acyl carrier protein</fullName>
        <shortName evidence="7">ACP</shortName>
    </recommendedName>
</protein>
<keyword evidence="4 7" id="KW-0276">Fatty acid metabolism</keyword>
<evidence type="ECO:0000313" key="10">
    <source>
        <dbReference type="Proteomes" id="UP000606172"/>
    </source>
</evidence>
<dbReference type="GO" id="GO:0016020">
    <property type="term" value="C:membrane"/>
    <property type="evidence" value="ECO:0007669"/>
    <property type="project" value="GOC"/>
</dbReference>
<proteinExistence type="inferred from homology"/>
<keyword evidence="5 7" id="KW-0443">Lipid metabolism</keyword>
<dbReference type="Pfam" id="PF00550">
    <property type="entry name" value="PP-binding"/>
    <property type="match status" value="1"/>
</dbReference>
<dbReference type="GO" id="GO:0009245">
    <property type="term" value="P:lipid A biosynthetic process"/>
    <property type="evidence" value="ECO:0007669"/>
    <property type="project" value="TreeGrafter"/>
</dbReference>
<dbReference type="Gene3D" id="1.10.1200.10">
    <property type="entry name" value="ACP-like"/>
    <property type="match status" value="1"/>
</dbReference>
<keyword evidence="6 7" id="KW-0275">Fatty acid biosynthesis</keyword>
<name>A0A919RDD4_9ACTN</name>
<dbReference type="Proteomes" id="UP000606172">
    <property type="component" value="Unassembled WGS sequence"/>
</dbReference>
<dbReference type="InterPro" id="IPR036736">
    <property type="entry name" value="ACP-like_sf"/>
</dbReference>
<reference evidence="9" key="1">
    <citation type="submission" date="2021-01" db="EMBL/GenBank/DDBJ databases">
        <title>Whole genome shotgun sequence of Sinosporangium siamense NBRC 109515.</title>
        <authorList>
            <person name="Komaki H."/>
            <person name="Tamura T."/>
        </authorList>
    </citation>
    <scope>NUCLEOTIDE SEQUENCE</scope>
    <source>
        <strain evidence="9">NBRC 109515</strain>
    </source>
</reference>
<sequence>MHIADDEKELLSRIAAIVEKVSGLTAAEVLPDKSFSGDLALDSLSIVEIAFSVQEEVGVEIPEEDLARLITVGDLLDFVRKHAEES</sequence>
<comment type="caution">
    <text evidence="9">The sequence shown here is derived from an EMBL/GenBank/DDBJ whole genome shotgun (WGS) entry which is preliminary data.</text>
</comment>
<dbReference type="PANTHER" id="PTHR20863">
    <property type="entry name" value="ACYL CARRIER PROTEIN"/>
    <property type="match status" value="1"/>
</dbReference>
<keyword evidence="1 7" id="KW-0596">Phosphopantetheine</keyword>
<dbReference type="AlphaFoldDB" id="A0A919RDD4"/>
<evidence type="ECO:0000256" key="2">
    <source>
        <dbReference type="ARBA" id="ARBA00022516"/>
    </source>
</evidence>
<comment type="function">
    <text evidence="7">Carrier of the growing fatty acid chain in fatty acid biosynthesis.</text>
</comment>
<evidence type="ECO:0000256" key="3">
    <source>
        <dbReference type="ARBA" id="ARBA00022553"/>
    </source>
</evidence>
<evidence type="ECO:0000256" key="5">
    <source>
        <dbReference type="ARBA" id="ARBA00023098"/>
    </source>
</evidence>
<comment type="pathway">
    <text evidence="7">Lipid metabolism; fatty acid biosynthesis.</text>
</comment>
<accession>A0A919RDD4</accession>
<evidence type="ECO:0000313" key="9">
    <source>
        <dbReference type="EMBL" id="GII90695.1"/>
    </source>
</evidence>
<dbReference type="GO" id="GO:0005829">
    <property type="term" value="C:cytosol"/>
    <property type="evidence" value="ECO:0007669"/>
    <property type="project" value="TreeGrafter"/>
</dbReference>
<evidence type="ECO:0000259" key="8">
    <source>
        <dbReference type="PROSITE" id="PS50075"/>
    </source>
</evidence>